<dbReference type="Proteomes" id="UP000682733">
    <property type="component" value="Unassembled WGS sequence"/>
</dbReference>
<proteinExistence type="predicted"/>
<feature type="compositionally biased region" description="Basic and acidic residues" evidence="1">
    <location>
        <begin position="7"/>
        <end position="21"/>
    </location>
</feature>
<evidence type="ECO:0000256" key="1">
    <source>
        <dbReference type="SAM" id="MobiDB-lite"/>
    </source>
</evidence>
<accession>A0A8S2E8Z2</accession>
<feature type="region of interest" description="Disordered" evidence="1">
    <location>
        <begin position="1"/>
        <end position="47"/>
    </location>
</feature>
<name>A0A8S2E8Z2_9BILA</name>
<comment type="caution">
    <text evidence="2">The sequence shown here is derived from an EMBL/GenBank/DDBJ whole genome shotgun (WGS) entry which is preliminary data.</text>
</comment>
<reference evidence="2" key="1">
    <citation type="submission" date="2021-02" db="EMBL/GenBank/DDBJ databases">
        <authorList>
            <person name="Nowell W R."/>
        </authorList>
    </citation>
    <scope>NUCLEOTIDE SEQUENCE</scope>
</reference>
<dbReference type="Proteomes" id="UP000677228">
    <property type="component" value="Unassembled WGS sequence"/>
</dbReference>
<feature type="non-terminal residue" evidence="2">
    <location>
        <position position="729"/>
    </location>
</feature>
<sequence length="729" mass="82936">KRSTSTVRKELVQHNTGEKKNSSTVGSFQKPPPVQENEVRQRGRPAKRSITPEKIIQIFQSLTPEELLLLNTTTWSNRDENSVLKKLCDKLQIGKNDTNRRWILSVWTKNMYNLRTIVNERSNLIDATINVEITIDNVQTERPLQIQFPVHNQVPTAHLNEEGLQYSVICTGQETKAVSSTMLLDPTIECRRTSDMNMSLEMPGLHVTPEASDDEASDLNTSNTLHLMVEAVNIIHSEKEMMSPPNNDSNSIGHSYNAPYLNIYNANFHWNEEGQPYSATEEQTVCSPYNLLEPDEWKLYSYISNSTIMNDEYFVIEDNLTSLPTEHRSLIDLLLQRPSVGDKIMSEVPKQPVILRVTDTDFDKFKQQLAESKNKHNIKQSSSPGSSSYHNTRKTEWINIIENYINQTNDGCVFMYSRHHWSTAKTISRNSEKKQFLLSADATCKFSTCKCSFHAILYDDATLHIKYSGYISHSPSEHRARPIRGSRRESIAEQLSSGLKPDQLRLKQLGRLSNDNRLYGNRNIVGSSPHVFRKIRSETKSALMLDPDLGTSLVKIQNEQQKEIRPEQPLPGYLQDISILPLRLVCFTYGGLKLWETVASTVPVSWDATGGVVMNRGKKVFYYELTISSISASGVSKKSRSGPSFPVTSMLSTSHTTMDLVHWINTFEAAWYKIHGYGKTFPKPPVIHCDGAYVFQLAVIRIFTKDENMAEYLQRCWRIVNSTANTNDL</sequence>
<feature type="region of interest" description="Disordered" evidence="1">
    <location>
        <begin position="371"/>
        <end position="390"/>
    </location>
</feature>
<dbReference type="EMBL" id="CAJOBA010009243">
    <property type="protein sequence ID" value="CAF3846784.1"/>
    <property type="molecule type" value="Genomic_DNA"/>
</dbReference>
<evidence type="ECO:0000313" key="3">
    <source>
        <dbReference type="EMBL" id="CAF3846784.1"/>
    </source>
</evidence>
<evidence type="ECO:0000313" key="2">
    <source>
        <dbReference type="EMBL" id="CAF1084206.1"/>
    </source>
</evidence>
<dbReference type="EMBL" id="CAJNOK010009227">
    <property type="protein sequence ID" value="CAF1084206.1"/>
    <property type="molecule type" value="Genomic_DNA"/>
</dbReference>
<gene>
    <name evidence="2" type="ORF">OVA965_LOCUS18514</name>
    <name evidence="3" type="ORF">TMI583_LOCUS18524</name>
</gene>
<organism evidence="2 4">
    <name type="scientific">Didymodactylos carnosus</name>
    <dbReference type="NCBI Taxonomy" id="1234261"/>
    <lineage>
        <taxon>Eukaryota</taxon>
        <taxon>Metazoa</taxon>
        <taxon>Spiralia</taxon>
        <taxon>Gnathifera</taxon>
        <taxon>Rotifera</taxon>
        <taxon>Eurotatoria</taxon>
        <taxon>Bdelloidea</taxon>
        <taxon>Philodinida</taxon>
        <taxon>Philodinidae</taxon>
        <taxon>Didymodactylos</taxon>
    </lineage>
</organism>
<feature type="compositionally biased region" description="Polar residues" evidence="1">
    <location>
        <begin position="379"/>
        <end position="390"/>
    </location>
</feature>
<dbReference type="AlphaFoldDB" id="A0A8S2E8Z2"/>
<protein>
    <submittedName>
        <fullName evidence="2">Uncharacterized protein</fullName>
    </submittedName>
</protein>
<evidence type="ECO:0000313" key="4">
    <source>
        <dbReference type="Proteomes" id="UP000677228"/>
    </source>
</evidence>